<dbReference type="AlphaFoldDB" id="A0A7W9M0G6"/>
<evidence type="ECO:0000259" key="4">
    <source>
        <dbReference type="Pfam" id="PF17853"/>
    </source>
</evidence>
<dbReference type="InterPro" id="IPR025736">
    <property type="entry name" value="PucR_C-HTH_dom"/>
</dbReference>
<dbReference type="Pfam" id="PF17853">
    <property type="entry name" value="GGDEF_2"/>
    <property type="match status" value="1"/>
</dbReference>
<sequence>MVAPTMMAPLPAELIEVVRGQLRRLPELADELARLLGQKEEFYRRLEISAPAEVRKVCEVNLGHAFNAFIEAREVDLDAARKTGRAQARLGIPLSAVLRAFRIAGTFAYEGLIGRAASSRTLTPEQLIPASATVWQIIDSFSDVIADAYTEVATDSARYDEKARLAVIGGLLDGRYTKPEELEDAARVLRLPPAGPFVLVYGEPTGDRCLSDLVQHSRLRAVWRRLSDSEVGVVAVERTADVRALRQAMEATSFAVGLSPAVSGLALLPAALRRARIAHACLAPGETGVVGFGDRPLTTLVAGAQKLARELANHVLADLLALPSAEREVLLNTLHAWFAEHGSAKDAAERLFVHPNTVRYRIRRVQDLTGRDLTDPRGISELYLAVESVRLDG</sequence>
<gene>
    <name evidence="5" type="ORF">F4560_002520</name>
</gene>
<keyword evidence="6" id="KW-1185">Reference proteome</keyword>
<dbReference type="Pfam" id="PF13556">
    <property type="entry name" value="HTH_30"/>
    <property type="match status" value="1"/>
</dbReference>
<name>A0A7W9M0G6_9PSEU</name>
<evidence type="ECO:0000313" key="5">
    <source>
        <dbReference type="EMBL" id="MBB5802752.1"/>
    </source>
</evidence>
<feature type="domain" description="RsbT co-antagonist protein RsbRD N-terminal" evidence="3">
    <location>
        <begin position="26"/>
        <end position="164"/>
    </location>
</feature>
<evidence type="ECO:0000313" key="6">
    <source>
        <dbReference type="Proteomes" id="UP000552097"/>
    </source>
</evidence>
<evidence type="ECO:0008006" key="7">
    <source>
        <dbReference type="Google" id="ProtNLM"/>
    </source>
</evidence>
<evidence type="ECO:0000256" key="1">
    <source>
        <dbReference type="ARBA" id="ARBA00006754"/>
    </source>
</evidence>
<reference evidence="5 6" key="1">
    <citation type="submission" date="2020-08" db="EMBL/GenBank/DDBJ databases">
        <title>Sequencing the genomes of 1000 actinobacteria strains.</title>
        <authorList>
            <person name="Klenk H.-P."/>
        </authorList>
    </citation>
    <scope>NUCLEOTIDE SEQUENCE [LARGE SCALE GENOMIC DNA]</scope>
    <source>
        <strain evidence="5 6">DSM 45486</strain>
    </source>
</reference>
<feature type="domain" description="PucR C-terminal helix-turn-helix" evidence="2">
    <location>
        <begin position="330"/>
        <end position="386"/>
    </location>
</feature>
<feature type="domain" description="CdaR GGDEF-like" evidence="4">
    <location>
        <begin position="178"/>
        <end position="279"/>
    </location>
</feature>
<dbReference type="InterPro" id="IPR051448">
    <property type="entry name" value="CdaR-like_regulators"/>
</dbReference>
<proteinExistence type="inferred from homology"/>
<dbReference type="Proteomes" id="UP000552097">
    <property type="component" value="Unassembled WGS sequence"/>
</dbReference>
<dbReference type="InterPro" id="IPR025751">
    <property type="entry name" value="RsbRD_N_dom"/>
</dbReference>
<dbReference type="InterPro" id="IPR042070">
    <property type="entry name" value="PucR_C-HTH_sf"/>
</dbReference>
<dbReference type="PANTHER" id="PTHR33744">
    <property type="entry name" value="CARBOHYDRATE DIACID REGULATOR"/>
    <property type="match status" value="1"/>
</dbReference>
<dbReference type="InterPro" id="IPR041522">
    <property type="entry name" value="CdaR_GGDEF"/>
</dbReference>
<dbReference type="EMBL" id="JACHMO010000001">
    <property type="protein sequence ID" value="MBB5802752.1"/>
    <property type="molecule type" value="Genomic_DNA"/>
</dbReference>
<organism evidence="5 6">
    <name type="scientific">Saccharothrix ecbatanensis</name>
    <dbReference type="NCBI Taxonomy" id="1105145"/>
    <lineage>
        <taxon>Bacteria</taxon>
        <taxon>Bacillati</taxon>
        <taxon>Actinomycetota</taxon>
        <taxon>Actinomycetes</taxon>
        <taxon>Pseudonocardiales</taxon>
        <taxon>Pseudonocardiaceae</taxon>
        <taxon>Saccharothrix</taxon>
    </lineage>
</organism>
<dbReference type="RefSeq" id="WP_184919639.1">
    <property type="nucleotide sequence ID" value="NZ_JACHMO010000001.1"/>
</dbReference>
<accession>A0A7W9M0G6</accession>
<comment type="caution">
    <text evidence="5">The sequence shown here is derived from an EMBL/GenBank/DDBJ whole genome shotgun (WGS) entry which is preliminary data.</text>
</comment>
<comment type="similarity">
    <text evidence="1">Belongs to the CdaR family.</text>
</comment>
<dbReference type="PANTHER" id="PTHR33744:SF1">
    <property type="entry name" value="DNA-BINDING TRANSCRIPTIONAL ACTIVATOR ADER"/>
    <property type="match status" value="1"/>
</dbReference>
<dbReference type="Pfam" id="PF14361">
    <property type="entry name" value="RsbRD_N"/>
    <property type="match status" value="1"/>
</dbReference>
<protein>
    <recommendedName>
        <fullName evidence="7">PucR-like helix-turn-helix protein</fullName>
    </recommendedName>
</protein>
<dbReference type="Gene3D" id="1.10.10.2840">
    <property type="entry name" value="PucR C-terminal helix-turn-helix domain"/>
    <property type="match status" value="1"/>
</dbReference>
<evidence type="ECO:0000259" key="2">
    <source>
        <dbReference type="Pfam" id="PF13556"/>
    </source>
</evidence>
<evidence type="ECO:0000259" key="3">
    <source>
        <dbReference type="Pfam" id="PF14361"/>
    </source>
</evidence>